<protein>
    <recommendedName>
        <fullName evidence="2 5">Alpha-galactosidase</fullName>
        <ecNumber evidence="2 5">3.2.1.22</ecNumber>
    </recommendedName>
</protein>
<dbReference type="Gene3D" id="2.70.98.60">
    <property type="entry name" value="alpha-galactosidase from lactobacil brevis"/>
    <property type="match status" value="1"/>
</dbReference>
<dbReference type="Gene3D" id="2.60.40.1180">
    <property type="entry name" value="Golgi alpha-mannosidase II"/>
    <property type="match status" value="1"/>
</dbReference>
<dbReference type="Proteomes" id="UP000501812">
    <property type="component" value="Chromosome"/>
</dbReference>
<feature type="active site" description="Proton donor" evidence="6">
    <location>
        <position position="538"/>
    </location>
</feature>
<dbReference type="InterPro" id="IPR013780">
    <property type="entry name" value="Glyco_hydro_b"/>
</dbReference>
<dbReference type="RefSeq" id="WP_169454026.1">
    <property type="nucleotide sequence ID" value="NZ_CP051774.1"/>
</dbReference>
<evidence type="ECO:0000256" key="4">
    <source>
        <dbReference type="ARBA" id="ARBA00023295"/>
    </source>
</evidence>
<evidence type="ECO:0000256" key="8">
    <source>
        <dbReference type="SAM" id="MobiDB-lite"/>
    </source>
</evidence>
<feature type="binding site" evidence="7">
    <location>
        <position position="432"/>
    </location>
    <ligand>
        <name>substrate</name>
    </ligand>
</feature>
<gene>
    <name evidence="11" type="ORF">HHL09_07915</name>
</gene>
<dbReference type="Gene3D" id="3.20.20.70">
    <property type="entry name" value="Aldolase class I"/>
    <property type="match status" value="1"/>
</dbReference>
<dbReference type="InterPro" id="IPR038417">
    <property type="entry name" value="Alpga-gal_N_sf"/>
</dbReference>
<evidence type="ECO:0000313" key="11">
    <source>
        <dbReference type="EMBL" id="QJE95713.1"/>
    </source>
</evidence>
<dbReference type="InterPro" id="IPR031704">
    <property type="entry name" value="Glyco_hydro_36_N"/>
</dbReference>
<feature type="binding site" evidence="7">
    <location>
        <begin position="351"/>
        <end position="352"/>
    </location>
    <ligand>
        <name>substrate</name>
    </ligand>
</feature>
<dbReference type="InterPro" id="IPR013785">
    <property type="entry name" value="Aldolase_TIM"/>
</dbReference>
<evidence type="ECO:0000256" key="5">
    <source>
        <dbReference type="PIRNR" id="PIRNR005536"/>
    </source>
</evidence>
<dbReference type="GO" id="GO:0004557">
    <property type="term" value="F:alpha-galactosidase activity"/>
    <property type="evidence" value="ECO:0007669"/>
    <property type="project" value="UniProtKB-UniRule"/>
</dbReference>
<evidence type="ECO:0000256" key="7">
    <source>
        <dbReference type="PIRSR" id="PIRSR005536-2"/>
    </source>
</evidence>
<evidence type="ECO:0000256" key="3">
    <source>
        <dbReference type="ARBA" id="ARBA00022801"/>
    </source>
</evidence>
<feature type="binding site" evidence="7">
    <location>
        <begin position="466"/>
        <end position="470"/>
    </location>
    <ligand>
        <name>substrate</name>
    </ligand>
</feature>
<dbReference type="InterPro" id="IPR031705">
    <property type="entry name" value="Glyco_hydro_36_C"/>
</dbReference>
<dbReference type="Pfam" id="PF02065">
    <property type="entry name" value="Melibiase"/>
    <property type="match status" value="1"/>
</dbReference>
<dbReference type="PIRSF" id="PIRSF005536">
    <property type="entry name" value="Agal"/>
    <property type="match status" value="1"/>
</dbReference>
<evidence type="ECO:0000259" key="9">
    <source>
        <dbReference type="Pfam" id="PF16874"/>
    </source>
</evidence>
<dbReference type="Pfam" id="PF16874">
    <property type="entry name" value="Glyco_hydro_36C"/>
    <property type="match status" value="1"/>
</dbReference>
<dbReference type="CDD" id="cd14791">
    <property type="entry name" value="GH36"/>
    <property type="match status" value="1"/>
</dbReference>
<sequence length="722" mass="79674">MKRPILFVLLSVSALSAEESGVVRISTKNVELVFQKGTRGDLAQVYLGPREQSPRSLPEPKAPDAAGYGDPDPGSAYPGGGSTFIGKAAVRARHADGNTSTVLSYVGHRTTEEADGLLTKVELKDAHYDFHVDLMFRARTAEDVIEQWAVIRNEEEGEVLLQDFASASLVFTGDLWLTHFHGGWANEMNPVETKLDPGTKLVENRYGTMGNLYVAPHFLLGIGGPAREREGTVLMGSLAWSGNFALNFETGPTGKVRLNAGVHSESAERHLAPGESFVTPPLLYTLSTKGTGEGSRNLHRWARKYGMHHAGKPQQVLNNNWEATGFDFDEGKIVEIMRATKDLGAELFLLDDGWFANDANARVNDQAGLGDWLPNRKRLPHGLKPLVEESEKLGLAFGIWVEPEMVNVKSDLYAKHPEWVVTQQHRPLSFRRNQLVLDMSRPEVQEHAFRCIDETLKSAPGTAYLKWDCNSYITNPGSSYLSADRQSHLPVDFIRGVYAVMDRVADAYPELTVMVCSGGGGRVDYGSLSRFQQFWPSDNTDPLRRIPMQHAYSYFFPAEAISAHVTHAGKRPMKFAFDVAMSARLGMDLDPRKMSAEELAVSKQAIDLYKNRLREVVQGGDLYRLEDPSGGPRSSLSYVSEDKRKAALFAWLIADESTDALKLEGLDPAGNYRIEEVNLTPGKTSALEMQGTFASGASLMSGGLKLPIRRAFESTVILLEAE</sequence>
<dbReference type="InterPro" id="IPR017853">
    <property type="entry name" value="GH"/>
</dbReference>
<dbReference type="PANTHER" id="PTHR43053">
    <property type="entry name" value="GLYCOSIDASE FAMILY 31"/>
    <property type="match status" value="1"/>
</dbReference>
<dbReference type="Pfam" id="PF16875">
    <property type="entry name" value="Glyco_hydro_36N"/>
    <property type="match status" value="1"/>
</dbReference>
<name>A0A858RI08_9BACT</name>
<evidence type="ECO:0000256" key="2">
    <source>
        <dbReference type="ARBA" id="ARBA00012755"/>
    </source>
</evidence>
<dbReference type="SUPFAM" id="SSF51445">
    <property type="entry name" value="(Trans)glycosidases"/>
    <property type="match status" value="1"/>
</dbReference>
<feature type="binding site" evidence="7">
    <location>
        <position position="538"/>
    </location>
    <ligand>
        <name>substrate</name>
    </ligand>
</feature>
<accession>A0A858RI08</accession>
<keyword evidence="4 5" id="KW-0326">Glycosidase</keyword>
<evidence type="ECO:0000256" key="6">
    <source>
        <dbReference type="PIRSR" id="PIRSR005536-1"/>
    </source>
</evidence>
<dbReference type="InterPro" id="IPR050985">
    <property type="entry name" value="Alpha-glycosidase_related"/>
</dbReference>
<dbReference type="AlphaFoldDB" id="A0A858RI08"/>
<organism evidence="11 12">
    <name type="scientific">Luteolibacter luteus</name>
    <dbReference type="NCBI Taxonomy" id="2728835"/>
    <lineage>
        <taxon>Bacteria</taxon>
        <taxon>Pseudomonadati</taxon>
        <taxon>Verrucomicrobiota</taxon>
        <taxon>Verrucomicrobiia</taxon>
        <taxon>Verrucomicrobiales</taxon>
        <taxon>Verrucomicrobiaceae</taxon>
        <taxon>Luteolibacter</taxon>
    </lineage>
</organism>
<feature type="active site" description="Nucleophile" evidence="6">
    <location>
        <position position="468"/>
    </location>
</feature>
<dbReference type="PANTHER" id="PTHR43053:SF3">
    <property type="entry name" value="ALPHA-GALACTOSIDASE C-RELATED"/>
    <property type="match status" value="1"/>
</dbReference>
<evidence type="ECO:0000313" key="12">
    <source>
        <dbReference type="Proteomes" id="UP000501812"/>
    </source>
</evidence>
<dbReference type="GO" id="GO:0016052">
    <property type="term" value="P:carbohydrate catabolic process"/>
    <property type="evidence" value="ECO:0007669"/>
    <property type="project" value="InterPro"/>
</dbReference>
<feature type="binding site" evidence="7">
    <location>
        <position position="184"/>
    </location>
    <ligand>
        <name>substrate</name>
    </ligand>
</feature>
<proteinExistence type="inferred from homology"/>
<evidence type="ECO:0000256" key="1">
    <source>
        <dbReference type="ARBA" id="ARBA00001255"/>
    </source>
</evidence>
<dbReference type="InterPro" id="IPR002252">
    <property type="entry name" value="Glyco_hydro_36"/>
</dbReference>
<keyword evidence="12" id="KW-1185">Reference proteome</keyword>
<reference evidence="11 12" key="1">
    <citation type="submission" date="2020-04" db="EMBL/GenBank/DDBJ databases">
        <title>Luteolibacter sp. G-1-1-1 isolated from soil.</title>
        <authorList>
            <person name="Dahal R.H."/>
        </authorList>
    </citation>
    <scope>NUCLEOTIDE SEQUENCE [LARGE SCALE GENOMIC DNA]</scope>
    <source>
        <strain evidence="11 12">G-1-1-1</strain>
    </source>
</reference>
<dbReference type="FunFam" id="3.20.20.70:FF:000118">
    <property type="entry name" value="Alpha-galactosidase"/>
    <property type="match status" value="1"/>
</dbReference>
<evidence type="ECO:0000259" key="10">
    <source>
        <dbReference type="Pfam" id="PF16875"/>
    </source>
</evidence>
<dbReference type="KEGG" id="luo:HHL09_07915"/>
<feature type="region of interest" description="Disordered" evidence="8">
    <location>
        <begin position="46"/>
        <end position="80"/>
    </location>
</feature>
<comment type="catalytic activity">
    <reaction evidence="1 5">
        <text>Hydrolysis of terminal, non-reducing alpha-D-galactose residues in alpha-D-galactosides, including galactose oligosaccharides, galactomannans and galactolipids.</text>
        <dbReference type="EC" id="3.2.1.22"/>
    </reaction>
</comment>
<feature type="domain" description="Glycosyl hydrolase family 36 N-terminal" evidence="10">
    <location>
        <begin position="40"/>
        <end position="268"/>
    </location>
</feature>
<feature type="domain" description="Glycosyl hydrolase family 36 C-terminal" evidence="9">
    <location>
        <begin position="635"/>
        <end position="719"/>
    </location>
</feature>
<keyword evidence="3 5" id="KW-0378">Hydrolase</keyword>
<dbReference type="EC" id="3.2.1.22" evidence="2 5"/>
<feature type="binding site" evidence="7">
    <location>
        <position position="516"/>
    </location>
    <ligand>
        <name>substrate</name>
    </ligand>
</feature>
<comment type="similarity">
    <text evidence="5">Belongs to the glycosyl hydrolase.</text>
</comment>
<dbReference type="EMBL" id="CP051774">
    <property type="protein sequence ID" value="QJE95713.1"/>
    <property type="molecule type" value="Genomic_DNA"/>
</dbReference>
<dbReference type="PRINTS" id="PR00743">
    <property type="entry name" value="GLHYDRLASE36"/>
</dbReference>